<organism evidence="2 3">
    <name type="scientific">Vallitalea guaymasensis</name>
    <dbReference type="NCBI Taxonomy" id="1185412"/>
    <lineage>
        <taxon>Bacteria</taxon>
        <taxon>Bacillati</taxon>
        <taxon>Bacillota</taxon>
        <taxon>Clostridia</taxon>
        <taxon>Lachnospirales</taxon>
        <taxon>Vallitaleaceae</taxon>
        <taxon>Vallitalea</taxon>
    </lineage>
</organism>
<gene>
    <name evidence="2" type="ORF">HYG85_11235</name>
</gene>
<keyword evidence="1" id="KW-0472">Membrane</keyword>
<accession>A0A8J8MAM1</accession>
<evidence type="ECO:0000313" key="2">
    <source>
        <dbReference type="EMBL" id="QUH29461.1"/>
    </source>
</evidence>
<sequence length="464" mass="52081">MKHKKLGTFTLAITLIVLGIILLISNFIYIDINRILRILSAVSVILIGVEFLFFDWYYKRKQLTMELKVSVTSIVLLVIIYCSSFLISGIYMYSNDSVNGFRRIFNITDEYEVTKNYTEKATGLTNIQVDNNRGNIEIQGTDTEDILITAVFNISTFEEKETAMELAEDMVSIDRRQDKILTIKTKNNILNHRGTYTHVSYIIEIPKNMEVDISNRNGNIYVGKVDKRTTIKTNNSDIQVDNIGDELIIENDYGSIEVEAVSGSTKIKNKNGYVNVENVVGDLDIRNSYSETNFDNISGNVTIDQEYGDIDGNKVGKNLEINGEGASVKIDDVQGLVTIETSNESITAKNINSDIELSNNYGDISLEKINSNIKIKSENGDIDIDNYNINVNKIDIVNSYGNVNIDIPNDQQAAFELRSNYGNIDSVFDFDIKEDDNEKSVKATIGDSDNIITIKADNGDIFIN</sequence>
<dbReference type="PANTHER" id="PTHR34094">
    <property type="match status" value="1"/>
</dbReference>
<dbReference type="KEGG" id="vgu:HYG85_11235"/>
<dbReference type="Proteomes" id="UP000677305">
    <property type="component" value="Chromosome"/>
</dbReference>
<dbReference type="AlphaFoldDB" id="A0A8J8MAM1"/>
<feature type="transmembrane region" description="Helical" evidence="1">
    <location>
        <begin position="7"/>
        <end position="29"/>
    </location>
</feature>
<protein>
    <submittedName>
        <fullName evidence="2">DUF4097 family beta strand repeat protein</fullName>
    </submittedName>
</protein>
<evidence type="ECO:0000313" key="3">
    <source>
        <dbReference type="Proteomes" id="UP000677305"/>
    </source>
</evidence>
<keyword evidence="1" id="KW-1133">Transmembrane helix</keyword>
<evidence type="ECO:0000256" key="1">
    <source>
        <dbReference type="SAM" id="Phobius"/>
    </source>
</evidence>
<dbReference type="EMBL" id="CP058561">
    <property type="protein sequence ID" value="QUH29461.1"/>
    <property type="molecule type" value="Genomic_DNA"/>
</dbReference>
<feature type="transmembrane region" description="Helical" evidence="1">
    <location>
        <begin position="69"/>
        <end position="93"/>
    </location>
</feature>
<keyword evidence="1" id="KW-0812">Transmembrane</keyword>
<dbReference type="RefSeq" id="WP_212693529.1">
    <property type="nucleotide sequence ID" value="NZ_CP058561.1"/>
</dbReference>
<keyword evidence="3" id="KW-1185">Reference proteome</keyword>
<dbReference type="PANTHER" id="PTHR34094:SF1">
    <property type="entry name" value="PROTEIN FAM185A"/>
    <property type="match status" value="1"/>
</dbReference>
<proteinExistence type="predicted"/>
<reference evidence="2 3" key="1">
    <citation type="submission" date="2020-07" db="EMBL/GenBank/DDBJ databases">
        <title>Vallitalea guaymasensis genome.</title>
        <authorList>
            <person name="Postec A."/>
        </authorList>
    </citation>
    <scope>NUCLEOTIDE SEQUENCE [LARGE SCALE GENOMIC DNA]</scope>
    <source>
        <strain evidence="2 3">Ra1766G1</strain>
    </source>
</reference>
<feature type="transmembrane region" description="Helical" evidence="1">
    <location>
        <begin position="35"/>
        <end position="57"/>
    </location>
</feature>
<name>A0A8J8MAM1_9FIRM</name>